<reference evidence="1 2" key="1">
    <citation type="submission" date="2016-10" db="EMBL/GenBank/DDBJ databases">
        <authorList>
            <person name="de Groot N.N."/>
        </authorList>
    </citation>
    <scope>NUCLEOTIDE SEQUENCE [LARGE SCALE GENOMIC DNA]</scope>
    <source>
        <strain evidence="1 2">ICMP 14252</strain>
    </source>
</reference>
<proteinExistence type="predicted"/>
<dbReference type="AlphaFoldDB" id="A0A1H3RUY0"/>
<organism evidence="1 2">
    <name type="scientific">Pseudomonas salomonii</name>
    <dbReference type="NCBI Taxonomy" id="191391"/>
    <lineage>
        <taxon>Bacteria</taxon>
        <taxon>Pseudomonadati</taxon>
        <taxon>Pseudomonadota</taxon>
        <taxon>Gammaproteobacteria</taxon>
        <taxon>Pseudomonadales</taxon>
        <taxon>Pseudomonadaceae</taxon>
        <taxon>Pseudomonas</taxon>
    </lineage>
</organism>
<evidence type="ECO:0000313" key="1">
    <source>
        <dbReference type="EMBL" id="SDZ29118.1"/>
    </source>
</evidence>
<sequence>MSTPPTNNNGQINRATTLPIDAMTAAFGTPTLPALRVEGRLPSGVIPTAFLYQPLKIFLDTPWVLLPQLGESDFFVLVWEVEGSVPFPLPARELVGPITAKDFPLELSIPASYLLNNARVRIYYRIHNLYEDAQVFEFSHPVDIIIDRRPPAENEVLKAPWFVDDDITESDATDNATFDVVVPGDYSGRAALDKIYLYLMGTNAFPVGLPILIETFAATTDAMVLKVPAAEIRKYAGTSPLYACYKVMDEAGNITPQFSLFGSTKLSLEALPADLPVPTVPAFDFDRLINREDARNIVSFGISTYTHYRQGDLCIPVLAGVEYPAIPVMSLPFTGTLSWQQLIANGANLQRKDNVPFRYFIRRASNPGSGGTPSPLKLINMDFTVFGRDHNQAPALLNLLLDKVNIFGAESNTANQLDSRDNNQPCRAEVLLSGDPQVGNMLSLYVQGQTNVVTTYTVKKGDVAGTNIIFDNLIPWSVIQSVGNKTALFYYLSTNGVNQQQSADQPVAVNITPPTVLSKPTYPHADDRGFITCRTDPPIWEGLTIRVIPGSKVLPGDILTLAFVGYLIPLNQQPIKSTEHTMTHRWDATQTFHDFVITDYKNYLQPLKAFASAGAKYSVIRNSVLIGVSETGYVRVDRKHSTGFYCTPTGKGVD</sequence>
<name>A0A1H3RUY0_9PSED</name>
<dbReference type="RefSeq" id="WP_069788825.1">
    <property type="nucleotide sequence ID" value="NZ_FNOX01000008.1"/>
</dbReference>
<dbReference type="EMBL" id="FNOX01000008">
    <property type="protein sequence ID" value="SDZ29118.1"/>
    <property type="molecule type" value="Genomic_DNA"/>
</dbReference>
<dbReference type="Proteomes" id="UP000182902">
    <property type="component" value="Unassembled WGS sequence"/>
</dbReference>
<accession>A0A1H3RUY0</accession>
<evidence type="ECO:0000313" key="2">
    <source>
        <dbReference type="Proteomes" id="UP000182902"/>
    </source>
</evidence>
<gene>
    <name evidence="1" type="ORF">SAMN05216247_108292</name>
</gene>
<protein>
    <submittedName>
        <fullName evidence="1">Uncharacterized protein</fullName>
    </submittedName>
</protein>